<evidence type="ECO:0000256" key="1">
    <source>
        <dbReference type="ARBA" id="ARBA00022896"/>
    </source>
</evidence>
<feature type="domain" description="Prolyl 4-hydroxylase alpha subunit Fe(2+) 2OG dioxygenase" evidence="2">
    <location>
        <begin position="124"/>
        <end position="216"/>
    </location>
</feature>
<name>A0A2S0Q904_NODSP</name>
<protein>
    <recommendedName>
        <fullName evidence="2">Prolyl 4-hydroxylase alpha subunit Fe(2+) 2OG dioxygenase domain-containing protein</fullName>
    </recommendedName>
</protein>
<proteinExistence type="predicted"/>
<dbReference type="InterPro" id="IPR051559">
    <property type="entry name" value="HIF_prolyl_hydroxylases"/>
</dbReference>
<evidence type="ECO:0000313" key="4">
    <source>
        <dbReference type="Proteomes" id="UP000244056"/>
    </source>
</evidence>
<dbReference type="AlphaFoldDB" id="A0A2S0Q904"/>
<dbReference type="EMBL" id="CP020114">
    <property type="protein sequence ID" value="AVZ30847.1"/>
    <property type="molecule type" value="Genomic_DNA"/>
</dbReference>
<sequence length="283" mass="33379">MLETTSRHYYAEQIVNKLQDCKSALKQEFSRENRINTCYLDDLLNVDDVLKIYQVFPEKENLLQLKDLREYKYVGIQLDKFNPILEEIIYAFQDARVVQLIAEITGLEQLMPDEYLYAGGVSLMEYGCFLNPHLDNSHDKDINNYRVLNLLYYVTPNWQKNYGGNLEIWDQGLKQPCRTIHSKFNRLVIMVTNKSSLHSVSPINHHGRRCCVSNYYFSPKPADKEKYYHVTSFRGRPEQNLRDIILRGDASLRNIVRKIFKNGIKKPHFYRKTNHTDAEDTEK</sequence>
<keyword evidence="1" id="KW-0847">Vitamin C</keyword>
<reference evidence="3 4" key="1">
    <citation type="submission" date="2017-03" db="EMBL/GenBank/DDBJ databases">
        <title>Comparative genomics of the toxic Baltic Sea cyanobacteria Nodularia spumigena UHCC 0039 and its response on varying salinity.</title>
        <authorList>
            <person name="Teikari J.E."/>
        </authorList>
    </citation>
    <scope>NUCLEOTIDE SEQUENCE [LARGE SCALE GENOMIC DNA]</scope>
    <source>
        <strain evidence="3 4">UHCC 0039</strain>
    </source>
</reference>
<organism evidence="3 4">
    <name type="scientific">Nodularia spumigena UHCC 0039</name>
    <dbReference type="NCBI Taxonomy" id="1914872"/>
    <lineage>
        <taxon>Bacteria</taxon>
        <taxon>Bacillati</taxon>
        <taxon>Cyanobacteriota</taxon>
        <taxon>Cyanophyceae</taxon>
        <taxon>Nostocales</taxon>
        <taxon>Nodulariaceae</taxon>
        <taxon>Nodularia</taxon>
    </lineage>
</organism>
<dbReference type="PANTHER" id="PTHR12907">
    <property type="entry name" value="EGL NINE HOMOLOG-RELATED"/>
    <property type="match status" value="1"/>
</dbReference>
<evidence type="ECO:0000259" key="2">
    <source>
        <dbReference type="Pfam" id="PF13640"/>
    </source>
</evidence>
<gene>
    <name evidence="3" type="ORF">BMF81_02891</name>
</gene>
<dbReference type="GeneID" id="78018178"/>
<dbReference type="InterPro" id="IPR044862">
    <property type="entry name" value="Pro_4_hyd_alph_FE2OG_OXY"/>
</dbReference>
<accession>A0A2S0Q904</accession>
<dbReference type="PANTHER" id="PTHR12907:SF26">
    <property type="entry name" value="HIF PROLYL HYDROXYLASE, ISOFORM C"/>
    <property type="match status" value="1"/>
</dbReference>
<dbReference type="RefSeq" id="WP_006198227.1">
    <property type="nucleotide sequence ID" value="NZ_CAWNZE010000001.1"/>
</dbReference>
<dbReference type="Pfam" id="PF13640">
    <property type="entry name" value="2OG-FeII_Oxy_3"/>
    <property type="match status" value="1"/>
</dbReference>
<dbReference type="Proteomes" id="UP000244056">
    <property type="component" value="Chromosome"/>
</dbReference>
<dbReference type="GO" id="GO:0031418">
    <property type="term" value="F:L-ascorbic acid binding"/>
    <property type="evidence" value="ECO:0007669"/>
    <property type="project" value="UniProtKB-KW"/>
</dbReference>
<evidence type="ECO:0000313" key="3">
    <source>
        <dbReference type="EMBL" id="AVZ30847.1"/>
    </source>
</evidence>
<dbReference type="Gene3D" id="2.60.120.620">
    <property type="entry name" value="q2cbj1_9rhob like domain"/>
    <property type="match status" value="1"/>
</dbReference>
<dbReference type="KEGG" id="nsp:BMF81_02891"/>